<organism evidence="4 5">
    <name type="scientific">Litoreibacter ascidiaceicola</name>
    <dbReference type="NCBI Taxonomy" id="1486859"/>
    <lineage>
        <taxon>Bacteria</taxon>
        <taxon>Pseudomonadati</taxon>
        <taxon>Pseudomonadota</taxon>
        <taxon>Alphaproteobacteria</taxon>
        <taxon>Rhodobacterales</taxon>
        <taxon>Roseobacteraceae</taxon>
        <taxon>Litoreibacter</taxon>
    </lineage>
</organism>
<dbReference type="GO" id="GO:0043856">
    <property type="term" value="F:anti-sigma factor antagonist activity"/>
    <property type="evidence" value="ECO:0007669"/>
    <property type="project" value="InterPro"/>
</dbReference>
<dbReference type="InterPro" id="IPR003658">
    <property type="entry name" value="Anti-sigma_ant"/>
</dbReference>
<reference evidence="5" key="1">
    <citation type="submission" date="2016-11" db="EMBL/GenBank/DDBJ databases">
        <authorList>
            <person name="Varghese N."/>
            <person name="Submissions S."/>
        </authorList>
    </citation>
    <scope>NUCLEOTIDE SEQUENCE [LARGE SCALE GENOMIC DNA]</scope>
    <source>
        <strain evidence="5">DSM 100566</strain>
    </source>
</reference>
<feature type="domain" description="STAS" evidence="3">
    <location>
        <begin position="21"/>
        <end position="109"/>
    </location>
</feature>
<dbReference type="CDD" id="cd07043">
    <property type="entry name" value="STAS_anti-anti-sigma_factors"/>
    <property type="match status" value="1"/>
</dbReference>
<protein>
    <recommendedName>
        <fullName evidence="2">Anti-sigma factor antagonist</fullName>
    </recommendedName>
</protein>
<dbReference type="Gene3D" id="3.30.750.24">
    <property type="entry name" value="STAS domain"/>
    <property type="match status" value="1"/>
</dbReference>
<keyword evidence="5" id="KW-1185">Reference proteome</keyword>
<dbReference type="NCBIfam" id="TIGR00377">
    <property type="entry name" value="ant_ant_sig"/>
    <property type="match status" value="1"/>
</dbReference>
<evidence type="ECO:0000313" key="5">
    <source>
        <dbReference type="Proteomes" id="UP000184144"/>
    </source>
</evidence>
<dbReference type="Proteomes" id="UP000184144">
    <property type="component" value="Unassembled WGS sequence"/>
</dbReference>
<dbReference type="AlphaFoldDB" id="A0A1M5D200"/>
<comment type="similarity">
    <text evidence="1 2">Belongs to the anti-sigma-factor antagonist family.</text>
</comment>
<dbReference type="PROSITE" id="PS50801">
    <property type="entry name" value="STAS"/>
    <property type="match status" value="1"/>
</dbReference>
<evidence type="ECO:0000256" key="1">
    <source>
        <dbReference type="ARBA" id="ARBA00009013"/>
    </source>
</evidence>
<dbReference type="InterPro" id="IPR002645">
    <property type="entry name" value="STAS_dom"/>
</dbReference>
<gene>
    <name evidence="4" type="ORF">SAMN05444273_10858</name>
</gene>
<dbReference type="InterPro" id="IPR036513">
    <property type="entry name" value="STAS_dom_sf"/>
</dbReference>
<accession>A0A1M5D200</accession>
<dbReference type="EMBL" id="FQUV01000008">
    <property type="protein sequence ID" value="SHF61016.1"/>
    <property type="molecule type" value="Genomic_DNA"/>
</dbReference>
<dbReference type="PANTHER" id="PTHR33495">
    <property type="entry name" value="ANTI-SIGMA FACTOR ANTAGONIST TM_1081-RELATED-RELATED"/>
    <property type="match status" value="1"/>
</dbReference>
<dbReference type="PANTHER" id="PTHR33495:SF2">
    <property type="entry name" value="ANTI-SIGMA FACTOR ANTAGONIST TM_1081-RELATED"/>
    <property type="match status" value="1"/>
</dbReference>
<proteinExistence type="inferred from homology"/>
<dbReference type="Pfam" id="PF01740">
    <property type="entry name" value="STAS"/>
    <property type="match status" value="1"/>
</dbReference>
<sequence>MMQTTTHQDGILVLTLSATRIDAASAIHFKDDFRNATAAPAKRVIMDLATVTFMDSSGLGAMVAALKSLEGRKLELCNLTAAVEKVFRLTRMDKVFPVHTSMKEALAYRSPKGMDAA</sequence>
<dbReference type="OrthoDB" id="9796076at2"/>
<evidence type="ECO:0000256" key="2">
    <source>
        <dbReference type="RuleBase" id="RU003749"/>
    </source>
</evidence>
<dbReference type="RefSeq" id="WP_073145630.1">
    <property type="nucleotide sequence ID" value="NZ_FQUV01000008.1"/>
</dbReference>
<evidence type="ECO:0000313" key="4">
    <source>
        <dbReference type="EMBL" id="SHF61016.1"/>
    </source>
</evidence>
<name>A0A1M5D200_9RHOB</name>
<evidence type="ECO:0000259" key="3">
    <source>
        <dbReference type="PROSITE" id="PS50801"/>
    </source>
</evidence>
<dbReference type="SUPFAM" id="SSF52091">
    <property type="entry name" value="SpoIIaa-like"/>
    <property type="match status" value="1"/>
</dbReference>
<dbReference type="STRING" id="1486859.SAMN05444273_10858"/>